<dbReference type="Proteomes" id="UP000675781">
    <property type="component" value="Unassembled WGS sequence"/>
</dbReference>
<evidence type="ECO:0000256" key="6">
    <source>
        <dbReference type="ARBA" id="ARBA00023295"/>
    </source>
</evidence>
<keyword evidence="5" id="KW-0378">Hydrolase</keyword>
<evidence type="ECO:0000256" key="5">
    <source>
        <dbReference type="ARBA" id="ARBA00022801"/>
    </source>
</evidence>
<dbReference type="Pfam" id="PF01120">
    <property type="entry name" value="Alpha_L_fucos"/>
    <property type="match status" value="1"/>
</dbReference>
<reference evidence="9" key="1">
    <citation type="submission" date="2021-04" db="EMBL/GenBank/DDBJ databases">
        <title>Genome based classification of Actinospica acidithermotolerans sp. nov., an actinobacterium isolated from an Indonesian hot spring.</title>
        <authorList>
            <person name="Kusuma A.B."/>
            <person name="Putra K.E."/>
            <person name="Nafisah S."/>
            <person name="Loh J."/>
            <person name="Nouioui I."/>
            <person name="Goodfellow M."/>
        </authorList>
    </citation>
    <scope>NUCLEOTIDE SEQUENCE</scope>
    <source>
        <strain evidence="9">CSCA 57</strain>
    </source>
</reference>
<keyword evidence="6" id="KW-0326">Glycosidase</keyword>
<feature type="domain" description="Glycoside hydrolase family 29 N-terminal" evidence="8">
    <location>
        <begin position="2"/>
        <end position="316"/>
    </location>
</feature>
<feature type="site" description="May be important for catalysis" evidence="7">
    <location>
        <position position="248"/>
    </location>
</feature>
<dbReference type="PRINTS" id="PR00741">
    <property type="entry name" value="GLHYDRLASE29"/>
</dbReference>
<dbReference type="SUPFAM" id="SSF51445">
    <property type="entry name" value="(Trans)glycosidases"/>
    <property type="match status" value="1"/>
</dbReference>
<gene>
    <name evidence="9" type="ORF">KDL01_27000</name>
</gene>
<dbReference type="EC" id="3.2.1.51" evidence="3"/>
<keyword evidence="4" id="KW-0732">Signal</keyword>
<name>A0A941IPV3_9ACTN</name>
<evidence type="ECO:0000259" key="8">
    <source>
        <dbReference type="Pfam" id="PF01120"/>
    </source>
</evidence>
<evidence type="ECO:0000256" key="7">
    <source>
        <dbReference type="PIRSR" id="PIRSR001092-1"/>
    </source>
</evidence>
<dbReference type="GO" id="GO:0006004">
    <property type="term" value="P:fucose metabolic process"/>
    <property type="evidence" value="ECO:0007669"/>
    <property type="project" value="InterPro"/>
</dbReference>
<evidence type="ECO:0000256" key="1">
    <source>
        <dbReference type="ARBA" id="ARBA00004071"/>
    </source>
</evidence>
<dbReference type="PIRSF" id="PIRSF001092">
    <property type="entry name" value="Alpha-L-fucosidase"/>
    <property type="match status" value="1"/>
</dbReference>
<evidence type="ECO:0000256" key="3">
    <source>
        <dbReference type="ARBA" id="ARBA00012662"/>
    </source>
</evidence>
<dbReference type="InterPro" id="IPR000933">
    <property type="entry name" value="Glyco_hydro_29"/>
</dbReference>
<dbReference type="GO" id="GO:0004560">
    <property type="term" value="F:alpha-L-fucosidase activity"/>
    <property type="evidence" value="ECO:0007669"/>
    <property type="project" value="InterPro"/>
</dbReference>
<evidence type="ECO:0000256" key="2">
    <source>
        <dbReference type="ARBA" id="ARBA00007951"/>
    </source>
</evidence>
<evidence type="ECO:0000313" key="10">
    <source>
        <dbReference type="Proteomes" id="UP000675781"/>
    </source>
</evidence>
<dbReference type="Gene3D" id="3.20.20.80">
    <property type="entry name" value="Glycosidases"/>
    <property type="match status" value="1"/>
</dbReference>
<comment type="function">
    <text evidence="1">Alpha-L-fucosidase is responsible for hydrolyzing the alpha-1,6-linked fucose joined to the reducing-end N-acetylglucosamine of the carbohydrate moieties of glycoproteins.</text>
</comment>
<evidence type="ECO:0000313" key="9">
    <source>
        <dbReference type="EMBL" id="MBR7836955.1"/>
    </source>
</evidence>
<organism evidence="9 10">
    <name type="scientific">Actinospica durhamensis</name>
    <dbReference type="NCBI Taxonomy" id="1508375"/>
    <lineage>
        <taxon>Bacteria</taxon>
        <taxon>Bacillati</taxon>
        <taxon>Actinomycetota</taxon>
        <taxon>Actinomycetes</taxon>
        <taxon>Catenulisporales</taxon>
        <taxon>Actinospicaceae</taxon>
        <taxon>Actinospica</taxon>
    </lineage>
</organism>
<dbReference type="InterPro" id="IPR057739">
    <property type="entry name" value="Glyco_hydro_29_N"/>
</dbReference>
<dbReference type="InterPro" id="IPR017853">
    <property type="entry name" value="GH"/>
</dbReference>
<dbReference type="AlphaFoldDB" id="A0A941IPV3"/>
<dbReference type="GO" id="GO:0005764">
    <property type="term" value="C:lysosome"/>
    <property type="evidence" value="ECO:0007669"/>
    <property type="project" value="TreeGrafter"/>
</dbReference>
<dbReference type="GO" id="GO:0016139">
    <property type="term" value="P:glycoside catabolic process"/>
    <property type="evidence" value="ECO:0007669"/>
    <property type="project" value="TreeGrafter"/>
</dbReference>
<evidence type="ECO:0000256" key="4">
    <source>
        <dbReference type="ARBA" id="ARBA00022729"/>
    </source>
</evidence>
<keyword evidence="10" id="KW-1185">Reference proteome</keyword>
<dbReference type="InterPro" id="IPR016286">
    <property type="entry name" value="FUC_metazoa-typ"/>
</dbReference>
<accession>A0A941IPV3</accession>
<protein>
    <recommendedName>
        <fullName evidence="3">alpha-L-fucosidase</fullName>
        <ecNumber evidence="3">3.2.1.51</ecNumber>
    </recommendedName>
</protein>
<dbReference type="EMBL" id="JAGSOG010000172">
    <property type="protein sequence ID" value="MBR7836955.1"/>
    <property type="molecule type" value="Genomic_DNA"/>
</dbReference>
<comment type="similarity">
    <text evidence="2">Belongs to the glycosyl hydrolase 29 family.</text>
</comment>
<dbReference type="SMART" id="SM00812">
    <property type="entry name" value="Alpha_L_fucos"/>
    <property type="match status" value="1"/>
</dbReference>
<dbReference type="PANTHER" id="PTHR10030">
    <property type="entry name" value="ALPHA-L-FUCOSIDASE"/>
    <property type="match status" value="1"/>
</dbReference>
<comment type="caution">
    <text evidence="9">The sequence shown here is derived from an EMBL/GenBank/DDBJ whole genome shotgun (WGS) entry which is preliminary data.</text>
</comment>
<sequence length="424" mass="47451">MQPWFPDAKLGIFVHYGIYAVDGVAESWSMFNGELTPEAYLKQLDGFTARNHDPNAWAELFAKAGAKYAVLTSKHHDGVALWQAPHSIYNTVENTPAARDLVTPYAEALRAHGLKVGFYFSHIDWTHPDYATVQVERDADVEPDPEVEPNPLSVPVDGGQDLERWARFRTHYHEQVEDLVARVRPDLLWFDGEWERSDGQWAARRLGDRILELNPATILNDRIRTHADYASPEQSLPFTAPDGPWELCLTVNDSWGFQHTDTNWKSARQIVRYFTETIGLGGNLLLDVGPREDGTIPAEAADRLERLGAWIAKHAEAVYATTAGLPAGHHYGSSTLSKDRRTVYLVCYDNPRESIAVRGLRNQIRRVTVLGSGRELRHSRTGGLGGHPGHLWIEAPAAEELDEYATVLAVELDGELDLYTGTGR</sequence>
<dbReference type="PANTHER" id="PTHR10030:SF37">
    <property type="entry name" value="ALPHA-L-FUCOSIDASE-RELATED"/>
    <property type="match status" value="1"/>
</dbReference>
<proteinExistence type="inferred from homology"/>